<gene>
    <name evidence="2" type="ORF">Adt_11844</name>
</gene>
<accession>A0ABD1UQG9</accession>
<name>A0ABD1UQG9_9LAMI</name>
<evidence type="ECO:0000256" key="1">
    <source>
        <dbReference type="SAM" id="MobiDB-lite"/>
    </source>
</evidence>
<protein>
    <submittedName>
        <fullName evidence="2">Uncharacterized protein</fullName>
    </submittedName>
</protein>
<proteinExistence type="predicted"/>
<dbReference type="AlphaFoldDB" id="A0ABD1UQG9"/>
<keyword evidence="3" id="KW-1185">Reference proteome</keyword>
<evidence type="ECO:0000313" key="2">
    <source>
        <dbReference type="EMBL" id="KAL2526790.1"/>
    </source>
</evidence>
<reference evidence="3" key="1">
    <citation type="submission" date="2024-07" db="EMBL/GenBank/DDBJ databases">
        <title>Two chromosome-level genome assemblies of Korean endemic species Abeliophyllum distichum and Forsythia ovata (Oleaceae).</title>
        <authorList>
            <person name="Jang H."/>
        </authorList>
    </citation>
    <scope>NUCLEOTIDE SEQUENCE [LARGE SCALE GENOMIC DNA]</scope>
</reference>
<sequence>MAVSLPRDFKQPKMEKYDGSSDPVDHLRVFVNLMRLQATPDAMMYRAFSPTLRRGSDEETKPWLKKICQGELTHGEVSQLGELAHALKKIAKVSSLMARRPHPNDKTSLPK</sequence>
<organism evidence="2 3">
    <name type="scientific">Abeliophyllum distichum</name>
    <dbReference type="NCBI Taxonomy" id="126358"/>
    <lineage>
        <taxon>Eukaryota</taxon>
        <taxon>Viridiplantae</taxon>
        <taxon>Streptophyta</taxon>
        <taxon>Embryophyta</taxon>
        <taxon>Tracheophyta</taxon>
        <taxon>Spermatophyta</taxon>
        <taxon>Magnoliopsida</taxon>
        <taxon>eudicotyledons</taxon>
        <taxon>Gunneridae</taxon>
        <taxon>Pentapetalae</taxon>
        <taxon>asterids</taxon>
        <taxon>lamiids</taxon>
        <taxon>Lamiales</taxon>
        <taxon>Oleaceae</taxon>
        <taxon>Forsythieae</taxon>
        <taxon>Abeliophyllum</taxon>
    </lineage>
</organism>
<feature type="region of interest" description="Disordered" evidence="1">
    <location>
        <begin position="1"/>
        <end position="21"/>
    </location>
</feature>
<feature type="compositionally biased region" description="Basic and acidic residues" evidence="1">
    <location>
        <begin position="7"/>
        <end position="21"/>
    </location>
</feature>
<comment type="caution">
    <text evidence="2">The sequence shown here is derived from an EMBL/GenBank/DDBJ whole genome shotgun (WGS) entry which is preliminary data.</text>
</comment>
<evidence type="ECO:0000313" key="3">
    <source>
        <dbReference type="Proteomes" id="UP001604336"/>
    </source>
</evidence>
<dbReference type="EMBL" id="JBFOLK010000003">
    <property type="protein sequence ID" value="KAL2526790.1"/>
    <property type="molecule type" value="Genomic_DNA"/>
</dbReference>
<dbReference type="Proteomes" id="UP001604336">
    <property type="component" value="Unassembled WGS sequence"/>
</dbReference>